<evidence type="ECO:0000313" key="1">
    <source>
        <dbReference type="EMBL" id="TCN27099.1"/>
    </source>
</evidence>
<gene>
    <name evidence="1" type="ORF">EV146_10240</name>
</gene>
<comment type="caution">
    <text evidence="1">The sequence shown here is derived from an EMBL/GenBank/DDBJ whole genome shotgun (WGS) entry which is preliminary data.</text>
</comment>
<dbReference type="AlphaFoldDB" id="A0A4R2BLH7"/>
<dbReference type="RefSeq" id="WP_158286977.1">
    <property type="nucleotide sequence ID" value="NZ_CP033044.1"/>
</dbReference>
<evidence type="ECO:0000313" key="2">
    <source>
        <dbReference type="Proteomes" id="UP000295689"/>
    </source>
</evidence>
<organism evidence="1 2">
    <name type="scientific">Mesobacillus foraminis</name>
    <dbReference type="NCBI Taxonomy" id="279826"/>
    <lineage>
        <taxon>Bacteria</taxon>
        <taxon>Bacillati</taxon>
        <taxon>Bacillota</taxon>
        <taxon>Bacilli</taxon>
        <taxon>Bacillales</taxon>
        <taxon>Bacillaceae</taxon>
        <taxon>Mesobacillus</taxon>
    </lineage>
</organism>
<reference evidence="1 2" key="1">
    <citation type="journal article" date="2015" name="Stand. Genomic Sci.">
        <title>Genomic Encyclopedia of Bacterial and Archaeal Type Strains, Phase III: the genomes of soil and plant-associated and newly described type strains.</title>
        <authorList>
            <person name="Whitman W.B."/>
            <person name="Woyke T."/>
            <person name="Klenk H.P."/>
            <person name="Zhou Y."/>
            <person name="Lilburn T.G."/>
            <person name="Beck B.J."/>
            <person name="De Vos P."/>
            <person name="Vandamme P."/>
            <person name="Eisen J.A."/>
            <person name="Garrity G."/>
            <person name="Hugenholtz P."/>
            <person name="Kyrpides N.C."/>
        </authorList>
    </citation>
    <scope>NUCLEOTIDE SEQUENCE [LARGE SCALE GENOMIC DNA]</scope>
    <source>
        <strain evidence="1 2">CV53</strain>
    </source>
</reference>
<name>A0A4R2BLH7_9BACI</name>
<dbReference type="Proteomes" id="UP000295689">
    <property type="component" value="Unassembled WGS sequence"/>
</dbReference>
<sequence length="45" mass="5205">MFTEEEYLLFINEIGRLIEEYKSCPCPSTKLLIEEHIALMGEAIS</sequence>
<protein>
    <submittedName>
        <fullName evidence="1">Uncharacterized protein</fullName>
    </submittedName>
</protein>
<dbReference type="EMBL" id="SLVV01000002">
    <property type="protein sequence ID" value="TCN27099.1"/>
    <property type="molecule type" value="Genomic_DNA"/>
</dbReference>
<proteinExistence type="predicted"/>
<accession>A0A4R2BLH7</accession>
<keyword evidence="2" id="KW-1185">Reference proteome</keyword>